<sequence length="84" mass="9611">MPYTFYDRNGTPSIYTDDDKHLFDYNGNPIAYINDNSIYNYAGRHLGWFENGWIKDSKGNCFLFSEVATGGPLKPLKKLKPLKG</sequence>
<dbReference type="EMBL" id="LMZQ01000044">
    <property type="protein sequence ID" value="KRT13439.1"/>
    <property type="molecule type" value="Genomic_DNA"/>
</dbReference>
<accession>A0A0T5VIL4</accession>
<dbReference type="OrthoDB" id="7068845at2"/>
<reference evidence="2 3" key="1">
    <citation type="submission" date="2015-11" db="EMBL/GenBank/DDBJ databases">
        <title>Sequence of Pedobacter ginsenosidimutans.</title>
        <authorList>
            <person name="Carson E."/>
            <person name="Keyser V."/>
            <person name="Newman J."/>
            <person name="Miller J."/>
        </authorList>
    </citation>
    <scope>NUCLEOTIDE SEQUENCE [LARGE SCALE GENOMIC DNA]</scope>
    <source>
        <strain evidence="2 3">KACC 14530</strain>
    </source>
</reference>
<feature type="domain" description="4-fold beta flower" evidence="1">
    <location>
        <begin position="4"/>
        <end position="83"/>
    </location>
</feature>
<evidence type="ECO:0000313" key="3">
    <source>
        <dbReference type="Proteomes" id="UP000051950"/>
    </source>
</evidence>
<evidence type="ECO:0000259" key="1">
    <source>
        <dbReference type="Pfam" id="PF21784"/>
    </source>
</evidence>
<comment type="caution">
    <text evidence="2">The sequence shown here is derived from an EMBL/GenBank/DDBJ whole genome shotgun (WGS) entry which is preliminary data.</text>
</comment>
<protein>
    <recommendedName>
        <fullName evidence="1">4-fold beta flower domain-containing protein</fullName>
    </recommendedName>
</protein>
<gene>
    <name evidence="2" type="ORF">ASU31_24660</name>
</gene>
<dbReference type="Proteomes" id="UP000051950">
    <property type="component" value="Unassembled WGS sequence"/>
</dbReference>
<dbReference type="RefSeq" id="WP_057934902.1">
    <property type="nucleotide sequence ID" value="NZ_LMZQ01000044.1"/>
</dbReference>
<dbReference type="Pfam" id="PF21784">
    <property type="entry name" value="Bflower"/>
    <property type="match status" value="1"/>
</dbReference>
<dbReference type="InterPro" id="IPR048911">
    <property type="entry name" value="Bflower"/>
</dbReference>
<name>A0A0T5VIL4_9SPHI</name>
<keyword evidence="3" id="KW-1185">Reference proteome</keyword>
<organism evidence="2 3">
    <name type="scientific">Pedobacter ginsenosidimutans</name>
    <dbReference type="NCBI Taxonomy" id="687842"/>
    <lineage>
        <taxon>Bacteria</taxon>
        <taxon>Pseudomonadati</taxon>
        <taxon>Bacteroidota</taxon>
        <taxon>Sphingobacteriia</taxon>
        <taxon>Sphingobacteriales</taxon>
        <taxon>Sphingobacteriaceae</taxon>
        <taxon>Pedobacter</taxon>
    </lineage>
</organism>
<dbReference type="AlphaFoldDB" id="A0A0T5VIL4"/>
<proteinExistence type="predicted"/>
<feature type="non-terminal residue" evidence="2">
    <location>
        <position position="84"/>
    </location>
</feature>
<evidence type="ECO:0000313" key="2">
    <source>
        <dbReference type="EMBL" id="KRT13439.1"/>
    </source>
</evidence>